<protein>
    <submittedName>
        <fullName evidence="1">Uncharacterized protein</fullName>
    </submittedName>
</protein>
<proteinExistence type="predicted"/>
<keyword evidence="2" id="KW-1185">Reference proteome</keyword>
<organism evidence="1 2">
    <name type="scientific">Paraburkholderia rhynchosiae</name>
    <dbReference type="NCBI Taxonomy" id="487049"/>
    <lineage>
        <taxon>Bacteria</taxon>
        <taxon>Pseudomonadati</taxon>
        <taxon>Pseudomonadota</taxon>
        <taxon>Betaproteobacteria</taxon>
        <taxon>Burkholderiales</taxon>
        <taxon>Burkholderiaceae</taxon>
        <taxon>Paraburkholderia</taxon>
    </lineage>
</organism>
<comment type="caution">
    <text evidence="1">The sequence shown here is derived from an EMBL/GenBank/DDBJ whole genome shotgun (WGS) entry which is preliminary data.</text>
</comment>
<feature type="non-terminal residue" evidence="1">
    <location>
        <position position="1"/>
    </location>
</feature>
<name>A0ACC7NLA4_9BURK</name>
<evidence type="ECO:0000313" key="1">
    <source>
        <dbReference type="EMBL" id="MFM0108217.1"/>
    </source>
</evidence>
<sequence length="65" mass="7185">FREATRPANMIVAVQSIARAIEAQRPNWTVVYFEGAFVNRLNELTRPATADGLTPLGRAQIGMNL</sequence>
<reference evidence="1 2" key="1">
    <citation type="journal article" date="2024" name="Chem. Sci.">
        <title>Discovery of megapolipeptins by genome mining of a Burkholderiales bacteria collection.</title>
        <authorList>
            <person name="Paulo B.S."/>
            <person name="Recchia M.J.J."/>
            <person name="Lee S."/>
            <person name="Fergusson C.H."/>
            <person name="Romanowski S.B."/>
            <person name="Hernandez A."/>
            <person name="Krull N."/>
            <person name="Liu D.Y."/>
            <person name="Cavanagh H."/>
            <person name="Bos A."/>
            <person name="Gray C.A."/>
            <person name="Murphy B.T."/>
            <person name="Linington R.G."/>
            <person name="Eustaquio A.S."/>
        </authorList>
    </citation>
    <scope>NUCLEOTIDE SEQUENCE [LARGE SCALE GENOMIC DNA]</scope>
    <source>
        <strain evidence="1 2">RL18-126-BIB-B</strain>
    </source>
</reference>
<gene>
    <name evidence="1" type="ORF">PQR01_33455</name>
</gene>
<dbReference type="Proteomes" id="UP001629235">
    <property type="component" value="Unassembled WGS sequence"/>
</dbReference>
<evidence type="ECO:0000313" key="2">
    <source>
        <dbReference type="Proteomes" id="UP001629235"/>
    </source>
</evidence>
<accession>A0ACC7NLA4</accession>
<dbReference type="EMBL" id="JAQQDW010000108">
    <property type="protein sequence ID" value="MFM0108217.1"/>
    <property type="molecule type" value="Genomic_DNA"/>
</dbReference>